<comment type="caution">
    <text evidence="2">The sequence shown here is derived from an EMBL/GenBank/DDBJ whole genome shotgun (WGS) entry which is preliminary data.</text>
</comment>
<keyword evidence="1" id="KW-0472">Membrane</keyword>
<reference evidence="2" key="1">
    <citation type="submission" date="2018-04" db="EMBL/GenBank/DDBJ databases">
        <title>Whole genome sequencing of Hypsizygus marmoreus.</title>
        <authorList>
            <person name="Choi I.-G."/>
            <person name="Min B."/>
            <person name="Kim J.-G."/>
            <person name="Kim S."/>
            <person name="Oh Y.-L."/>
            <person name="Kong W.-S."/>
            <person name="Park H."/>
            <person name="Jeong J."/>
            <person name="Song E.-S."/>
        </authorList>
    </citation>
    <scope>NUCLEOTIDE SEQUENCE [LARGE SCALE GENOMIC DNA]</scope>
    <source>
        <strain evidence="2">51987-8</strain>
    </source>
</reference>
<keyword evidence="3" id="KW-1185">Reference proteome</keyword>
<organism evidence="2 3">
    <name type="scientific">Hypsizygus marmoreus</name>
    <name type="common">White beech mushroom</name>
    <name type="synonym">Agaricus marmoreus</name>
    <dbReference type="NCBI Taxonomy" id="39966"/>
    <lineage>
        <taxon>Eukaryota</taxon>
        <taxon>Fungi</taxon>
        <taxon>Dikarya</taxon>
        <taxon>Basidiomycota</taxon>
        <taxon>Agaricomycotina</taxon>
        <taxon>Agaricomycetes</taxon>
        <taxon>Agaricomycetidae</taxon>
        <taxon>Agaricales</taxon>
        <taxon>Tricholomatineae</taxon>
        <taxon>Lyophyllaceae</taxon>
        <taxon>Hypsizygus</taxon>
    </lineage>
</organism>
<feature type="transmembrane region" description="Helical" evidence="1">
    <location>
        <begin position="192"/>
        <end position="214"/>
    </location>
</feature>
<dbReference type="AlphaFoldDB" id="A0A369JAG6"/>
<dbReference type="Proteomes" id="UP000076154">
    <property type="component" value="Unassembled WGS sequence"/>
</dbReference>
<evidence type="ECO:0000313" key="2">
    <source>
        <dbReference type="EMBL" id="RDB19089.1"/>
    </source>
</evidence>
<name>A0A369JAG6_HYPMA</name>
<proteinExistence type="predicted"/>
<accession>A0A369JAG6</accession>
<evidence type="ECO:0000256" key="1">
    <source>
        <dbReference type="SAM" id="Phobius"/>
    </source>
</evidence>
<keyword evidence="1" id="KW-0812">Transmembrane</keyword>
<keyword evidence="1" id="KW-1133">Transmembrane helix</keyword>
<protein>
    <submittedName>
        <fullName evidence="2">Uncharacterized protein</fullName>
    </submittedName>
</protein>
<sequence length="228" mass="26320">MYLVDIHAARRYRNKRVSSLSTFVLDDQTDAWKGWNGFVGREMTLKYSRRYWDRGAYLVSVSDPHDTQRFRRRLFLCHVETGDASLSHDVALVPLHPPHSPMPPKKRTITEFSARYIRCTPLCDSDSHSYRCKHRLPRVLHPPTPFPHQHFVSGLGTLTSHPLQSEARNCLHRVLACLFALSRRRKLSTVPFSIRCFVWMMGGLWCVISLILALSSSNITPRQCLHSP</sequence>
<evidence type="ECO:0000313" key="3">
    <source>
        <dbReference type="Proteomes" id="UP000076154"/>
    </source>
</evidence>
<dbReference type="InParanoid" id="A0A369JAG6"/>
<gene>
    <name evidence="2" type="ORF">Hypma_014427</name>
</gene>
<dbReference type="EMBL" id="LUEZ02000085">
    <property type="protein sequence ID" value="RDB19089.1"/>
    <property type="molecule type" value="Genomic_DNA"/>
</dbReference>